<gene>
    <name evidence="11" type="ORF">Ctob_007118</name>
</gene>
<dbReference type="Gene3D" id="2.60.120.260">
    <property type="entry name" value="Galactose-binding domain-like"/>
    <property type="match status" value="1"/>
</dbReference>
<dbReference type="Gene3D" id="2.130.10.10">
    <property type="entry name" value="YVTN repeat-like/Quinoprotein amine dehydrogenase"/>
    <property type="match status" value="1"/>
</dbReference>
<dbReference type="GO" id="GO:0006364">
    <property type="term" value="P:rRNA processing"/>
    <property type="evidence" value="ECO:0007669"/>
    <property type="project" value="InterPro"/>
</dbReference>
<evidence type="ECO:0000313" key="11">
    <source>
        <dbReference type="EMBL" id="KOO26789.1"/>
    </source>
</evidence>
<dbReference type="SUPFAM" id="SSF50978">
    <property type="entry name" value="WD40 repeat-like"/>
    <property type="match status" value="1"/>
</dbReference>
<dbReference type="Gene3D" id="2.60.40.10">
    <property type="entry name" value="Immunoglobulins"/>
    <property type="match status" value="1"/>
</dbReference>
<dbReference type="InterPro" id="IPR001680">
    <property type="entry name" value="WD40_rpt"/>
</dbReference>
<evidence type="ECO:0000256" key="3">
    <source>
        <dbReference type="ARBA" id="ARBA00022574"/>
    </source>
</evidence>
<dbReference type="InterPro" id="IPR015943">
    <property type="entry name" value="WD40/YVTN_repeat-like_dom_sf"/>
</dbReference>
<dbReference type="SUPFAM" id="SSF75005">
    <property type="entry name" value="Arabinanase/levansucrase/invertase"/>
    <property type="match status" value="1"/>
</dbReference>
<evidence type="ECO:0000259" key="9">
    <source>
        <dbReference type="PROSITE" id="PS50022"/>
    </source>
</evidence>
<feature type="domain" description="F5/8 type C" evidence="9">
    <location>
        <begin position="760"/>
        <end position="936"/>
    </location>
</feature>
<feature type="compositionally biased region" description="Acidic residues" evidence="8">
    <location>
        <begin position="23"/>
        <end position="34"/>
    </location>
</feature>
<dbReference type="InterPro" id="IPR019775">
    <property type="entry name" value="WD40_repeat_CS"/>
</dbReference>
<evidence type="ECO:0000259" key="10">
    <source>
        <dbReference type="PROSITE" id="PS50853"/>
    </source>
</evidence>
<dbReference type="InterPro" id="IPR013783">
    <property type="entry name" value="Ig-like_fold"/>
</dbReference>
<dbReference type="InterPro" id="IPR008979">
    <property type="entry name" value="Galactose-bd-like_sf"/>
</dbReference>
<dbReference type="GO" id="GO:0004553">
    <property type="term" value="F:hydrolase activity, hydrolyzing O-glycosyl compounds"/>
    <property type="evidence" value="ECO:0007669"/>
    <property type="project" value="InterPro"/>
</dbReference>
<dbReference type="PROSITE" id="PS50082">
    <property type="entry name" value="WD_REPEATS_2"/>
    <property type="match status" value="2"/>
</dbReference>
<evidence type="ECO:0000256" key="1">
    <source>
        <dbReference type="ARBA" id="ARBA00009865"/>
    </source>
</evidence>
<dbReference type="Pfam" id="PF00400">
    <property type="entry name" value="WD40"/>
    <property type="match status" value="2"/>
</dbReference>
<dbReference type="PANTHER" id="PTHR14091:SF0">
    <property type="entry name" value="PERIODIC TRYPTOPHAN PROTEIN 1 HOMOLOG"/>
    <property type="match status" value="1"/>
</dbReference>
<feature type="compositionally biased region" description="Basic and acidic residues" evidence="8">
    <location>
        <begin position="194"/>
        <end position="204"/>
    </location>
</feature>
<keyword evidence="3 7" id="KW-0853">WD repeat</keyword>
<feature type="region of interest" description="Disordered" evidence="8">
    <location>
        <begin position="1"/>
        <end position="43"/>
    </location>
</feature>
<dbReference type="EMBL" id="JWZX01002800">
    <property type="protein sequence ID" value="KOO26789.1"/>
    <property type="molecule type" value="Genomic_DNA"/>
</dbReference>
<organism evidence="11 12">
    <name type="scientific">Chrysochromulina tobinii</name>
    <dbReference type="NCBI Taxonomy" id="1460289"/>
    <lineage>
        <taxon>Eukaryota</taxon>
        <taxon>Haptista</taxon>
        <taxon>Haptophyta</taxon>
        <taxon>Prymnesiophyceae</taxon>
        <taxon>Prymnesiales</taxon>
        <taxon>Chrysochromulinaceae</taxon>
        <taxon>Chrysochromulina</taxon>
    </lineage>
</organism>
<evidence type="ECO:0000256" key="4">
    <source>
        <dbReference type="ARBA" id="ARBA00022737"/>
    </source>
</evidence>
<feature type="region of interest" description="Disordered" evidence="8">
    <location>
        <begin position="193"/>
        <end position="228"/>
    </location>
</feature>
<evidence type="ECO:0000256" key="8">
    <source>
        <dbReference type="SAM" id="MobiDB-lite"/>
    </source>
</evidence>
<dbReference type="PROSITE" id="PS00678">
    <property type="entry name" value="WD_REPEATS_1"/>
    <property type="match status" value="1"/>
</dbReference>
<dbReference type="SUPFAM" id="SSF49265">
    <property type="entry name" value="Fibronectin type III"/>
    <property type="match status" value="1"/>
</dbReference>
<dbReference type="InterPro" id="IPR036322">
    <property type="entry name" value="WD40_repeat_dom_sf"/>
</dbReference>
<evidence type="ECO:0000256" key="5">
    <source>
        <dbReference type="ARBA" id="ARBA00022801"/>
    </source>
</evidence>
<feature type="compositionally biased region" description="Polar residues" evidence="8">
    <location>
        <begin position="1"/>
        <end position="11"/>
    </location>
</feature>
<evidence type="ECO:0000256" key="6">
    <source>
        <dbReference type="ARBA" id="ARBA00023295"/>
    </source>
</evidence>
<feature type="domain" description="Fibronectin type-III" evidence="10">
    <location>
        <begin position="942"/>
        <end position="1036"/>
    </location>
</feature>
<comment type="caution">
    <text evidence="11">The sequence shown here is derived from an EMBL/GenBank/DDBJ whole genome shotgun (WGS) entry which is preliminary data.</text>
</comment>
<name>A0A0M0JJM9_9EUKA</name>
<dbReference type="InterPro" id="IPR044285">
    <property type="entry name" value="PWP1"/>
</dbReference>
<evidence type="ECO:0000313" key="12">
    <source>
        <dbReference type="Proteomes" id="UP000037460"/>
    </source>
</evidence>
<dbReference type="GO" id="GO:0005634">
    <property type="term" value="C:nucleus"/>
    <property type="evidence" value="ECO:0007669"/>
    <property type="project" value="TreeGrafter"/>
</dbReference>
<dbReference type="Pfam" id="PF04616">
    <property type="entry name" value="Glyco_hydro_43"/>
    <property type="match status" value="1"/>
</dbReference>
<keyword evidence="4" id="KW-0677">Repeat</keyword>
<feature type="repeat" description="WD" evidence="7">
    <location>
        <begin position="227"/>
        <end position="262"/>
    </location>
</feature>
<comment type="similarity">
    <text evidence="1">Belongs to the glycosyl hydrolase 43 family.</text>
</comment>
<dbReference type="GO" id="GO:0005975">
    <property type="term" value="P:carbohydrate metabolic process"/>
    <property type="evidence" value="ECO:0007669"/>
    <property type="project" value="InterPro"/>
</dbReference>
<dbReference type="PROSITE" id="PS50853">
    <property type="entry name" value="FN3"/>
    <property type="match status" value="1"/>
</dbReference>
<dbReference type="Gene3D" id="2.115.10.20">
    <property type="entry name" value="Glycosyl hydrolase domain, family 43"/>
    <property type="match status" value="1"/>
</dbReference>
<keyword evidence="12" id="KW-1185">Reference proteome</keyword>
<dbReference type="InterPro" id="IPR003961">
    <property type="entry name" value="FN3_dom"/>
</dbReference>
<dbReference type="SUPFAM" id="SSF49785">
    <property type="entry name" value="Galactose-binding domain-like"/>
    <property type="match status" value="1"/>
</dbReference>
<protein>
    <submittedName>
        <fullName evidence="11">Coagulation factor 5 8 type domain-containing protein</fullName>
    </submittedName>
</protein>
<dbReference type="OrthoDB" id="270624at2759"/>
<dbReference type="Proteomes" id="UP000037460">
    <property type="component" value="Unassembled WGS sequence"/>
</dbReference>
<dbReference type="InterPro" id="IPR000421">
    <property type="entry name" value="FA58C"/>
</dbReference>
<accession>A0A0M0JJM9</accession>
<dbReference type="PANTHER" id="PTHR14091">
    <property type="entry name" value="PERIODIC TRYPTOPHAN PROTEIN 1"/>
    <property type="match status" value="1"/>
</dbReference>
<dbReference type="CDD" id="cd08982">
    <property type="entry name" value="GH43-like"/>
    <property type="match status" value="1"/>
</dbReference>
<dbReference type="SMART" id="SM00320">
    <property type="entry name" value="WD40"/>
    <property type="match status" value="5"/>
</dbReference>
<dbReference type="InterPro" id="IPR006710">
    <property type="entry name" value="Glyco_hydro_43"/>
</dbReference>
<sequence>MAAASSSSSQRGKAAGKRRSAEDEADEEDDDEEATPVLTAGNIMYYRSNKEDPNITINEDEDIDSEIDDYEITETDLVLLGARSDEQLSNLEVYIYEEPVDNLYPHHDIPLPVFPLCVAWLDHHPAAAAGASSSTSRPRGNYAAVGTFAPYIEIWDLDVIDALEPVCVLGAEAAAAAADSQFTSAAAEALAASERQKGSKKDGAAGEGAAGKKPKRKKKLGGASGGPQGHTDAVMCLSWNTLKPNLLASGSADATVRLWDLDGDVGGSTMALTQHTDKVQALAWHPTEAAGLLSAGFDKRAIAVDVRAPAGPTAREWQLTADAERVRWSPGGMSFVVSSEDGLVKCFDIRHSGGGASGGAVWSLQAHSGATAALDFCPAASDILATGGQDKLVKVWSVSGAKPEIVGRRNMGLGAIFDLDEPSRREAADPTIVVFDGQYWLFASKSGGYWHSRDLVQWTLIEPTGLPLEDYAPTVVEINGTLYFTAFSSAAVFSTRDPLGGKWTKVANLSQYYDPALFLDDDGSVYVAFGCSNNDATHMVQLDPSAGWTEVGERLAVARGNGSVHGWETPGDENELDGTPPWIEGSWITKWPRGQGGKYYFQYAGPSTQYKSYGDGVLVSDHALGPYTRDADSPFAHKPNGFAAGAGHGSTFQDVDGRWWHAGTTTISVRHKFERRIGLFPMELRPGQGPGGAAALRMNGTLGDYPMSSIDGSHPPWMLLSYLKPTTASSTYEPPPFNGSTAHDRACEARVDAPSTLRATNASAFGTDHDAQHDAQYDARATDCSPTLALAVDYSPMRAVDEDLRTWWSAASGAPGEWISIDLGAPVMVHAIQLNFAEQNSSALGKLPPSDACRYYVEYTTGSEGGKVGEESKGGATDEWLVLPALDRRAPAVVRDAPHDYVELSQPTTMRQVRVTSAHTPAGALFSLSGFRVFGLNPAAQPPPPVAGLAVERAHDDARQANVSWLAPPAPLSLYLVRYGVAATALGEADLYHSFQVDGRETSVRIRALSVGVEYLFVVDALNEAGRTVGTQLVRA</sequence>
<dbReference type="InterPro" id="IPR023296">
    <property type="entry name" value="Glyco_hydro_beta-prop_sf"/>
</dbReference>
<dbReference type="InterPro" id="IPR036116">
    <property type="entry name" value="FN3_sf"/>
</dbReference>
<dbReference type="AlphaFoldDB" id="A0A0M0JJM9"/>
<dbReference type="CDD" id="cd00063">
    <property type="entry name" value="FN3"/>
    <property type="match status" value="1"/>
</dbReference>
<keyword evidence="6" id="KW-0326">Glycosidase</keyword>
<keyword evidence="5" id="KW-0378">Hydrolase</keyword>
<reference evidence="12" key="1">
    <citation type="journal article" date="2015" name="PLoS Genet.">
        <title>Genome Sequence and Transcriptome Analyses of Chrysochromulina tobin: Metabolic Tools for Enhanced Algal Fitness in the Prominent Order Prymnesiales (Haptophyceae).</title>
        <authorList>
            <person name="Hovde B.T."/>
            <person name="Deodato C.R."/>
            <person name="Hunsperger H.M."/>
            <person name="Ryken S.A."/>
            <person name="Yost W."/>
            <person name="Jha R.K."/>
            <person name="Patterson J."/>
            <person name="Monnat R.J. Jr."/>
            <person name="Barlow S.B."/>
            <person name="Starkenburg S.R."/>
            <person name="Cattolico R.A."/>
        </authorList>
    </citation>
    <scope>NUCLEOTIDE SEQUENCE</scope>
    <source>
        <strain evidence="12">CCMP291</strain>
    </source>
</reference>
<dbReference type="PROSITE" id="PS50294">
    <property type="entry name" value="WD_REPEATS_REGION"/>
    <property type="match status" value="2"/>
</dbReference>
<keyword evidence="2" id="KW-0597">Phosphoprotein</keyword>
<feature type="repeat" description="WD" evidence="7">
    <location>
        <begin position="364"/>
        <end position="406"/>
    </location>
</feature>
<dbReference type="PROSITE" id="PS50022">
    <property type="entry name" value="FA58C_3"/>
    <property type="match status" value="1"/>
</dbReference>
<evidence type="ECO:0000256" key="7">
    <source>
        <dbReference type="PROSITE-ProRule" id="PRU00221"/>
    </source>
</evidence>
<evidence type="ECO:0000256" key="2">
    <source>
        <dbReference type="ARBA" id="ARBA00022553"/>
    </source>
</evidence>
<proteinExistence type="inferred from homology"/>
<dbReference type="SMART" id="SM00060">
    <property type="entry name" value="FN3"/>
    <property type="match status" value="1"/>
</dbReference>